<sequence length="415" mass="46650">MKIIYNISISLASLLLPLIGFFNSKIKSGVIGRRETYSKLKQSISKTDKTLWFHSASLGEYEQGLPVFAEIKKQYPNHKVILSFFSPSGYEIRKNSPLADCVVYLPLDSKHNAKTFLDLVHPDLTVFVKYDIWPNVLAELKHRQGRAILISALFRKEQLFFKSYGTFMKEALFTFEHIFTQDGASKQLLQSINYNTTSISGDTRFDRVSNQLKIDNSLNFIAEFKNNQLCFVAGSTWPEDEKLLVNYINTTAPGTLKFIIAPHNIKPNQIQQLKNSLRVNTILYSEKDTADLSTAQVFIIDTIGILTKIYNYADIAYIGGAMGTTGLHNTLEAAVFGVPVIIGNNYEKFPEAKAMIKNQGMFAVNNQVELNKIINQLANNSQFRDVSGGKNSDYIHKNAGAIDLISKYLTPKSSN</sequence>
<keyword evidence="10" id="KW-1185">Reference proteome</keyword>
<evidence type="ECO:0000313" key="10">
    <source>
        <dbReference type="Proteomes" id="UP001589605"/>
    </source>
</evidence>
<keyword evidence="7" id="KW-0448">Lipopolysaccharide biosynthesis</keyword>
<comment type="subcellular location">
    <subcellularLocation>
        <location evidence="7">Cell membrane</location>
    </subcellularLocation>
</comment>
<accession>A0ABV5F1P1</accession>
<evidence type="ECO:0000256" key="1">
    <source>
        <dbReference type="ARBA" id="ARBA00004713"/>
    </source>
</evidence>
<protein>
    <recommendedName>
        <fullName evidence="3 7">3-deoxy-D-manno-octulosonic acid transferase</fullName>
        <shortName evidence="7">Kdo transferase</shortName>
        <ecNumber evidence="2 7">2.4.99.12</ecNumber>
    </recommendedName>
    <alternativeName>
        <fullName evidence="5 7">Lipid IV(A) 3-deoxy-D-manno-octulosonic acid transferase</fullName>
    </alternativeName>
</protein>
<keyword evidence="7" id="KW-0472">Membrane</keyword>
<dbReference type="Proteomes" id="UP001589605">
    <property type="component" value="Unassembled WGS sequence"/>
</dbReference>
<comment type="pathway">
    <text evidence="1 7">Bacterial outer membrane biogenesis; LPS core biosynthesis.</text>
</comment>
<proteinExistence type="inferred from homology"/>
<comment type="caution">
    <text evidence="9">The sequence shown here is derived from an EMBL/GenBank/DDBJ whole genome shotgun (WGS) entry which is preliminary data.</text>
</comment>
<evidence type="ECO:0000313" key="9">
    <source>
        <dbReference type="EMBL" id="MFB9053366.1"/>
    </source>
</evidence>
<evidence type="ECO:0000256" key="3">
    <source>
        <dbReference type="ARBA" id="ARBA00019077"/>
    </source>
</evidence>
<gene>
    <name evidence="9" type="ORF">ACFFVB_09790</name>
</gene>
<evidence type="ECO:0000256" key="6">
    <source>
        <dbReference type="ARBA" id="ARBA00049183"/>
    </source>
</evidence>
<dbReference type="RefSeq" id="WP_382382537.1">
    <property type="nucleotide sequence ID" value="NZ_JBHMEZ010000011.1"/>
</dbReference>
<dbReference type="PANTHER" id="PTHR42755">
    <property type="entry name" value="3-DEOXY-MANNO-OCTULOSONATE CYTIDYLYLTRANSFERASE"/>
    <property type="match status" value="1"/>
</dbReference>
<dbReference type="EC" id="2.4.99.12" evidence="2 7"/>
<dbReference type="PANTHER" id="PTHR42755:SF1">
    <property type="entry name" value="3-DEOXY-D-MANNO-OCTULOSONIC ACID TRANSFERASE, MITOCHONDRIAL-RELATED"/>
    <property type="match status" value="1"/>
</dbReference>
<keyword evidence="4 7" id="KW-0808">Transferase</keyword>
<comment type="function">
    <text evidence="7">Involved in lipopolysaccharide (LPS) biosynthesis. Catalyzes the transfer of 3-deoxy-D-manno-octulosonate (Kdo) residue(s) from CMP-Kdo to lipid IV(A), the tetraacyldisaccharide-1,4'-bisphosphate precursor of lipid A.</text>
</comment>
<comment type="similarity">
    <text evidence="7">Belongs to the glycosyltransferase group 1 family.</text>
</comment>
<dbReference type="Gene3D" id="3.40.50.11720">
    <property type="entry name" value="3-Deoxy-D-manno-octulosonic-acid transferase, N-terminal domain"/>
    <property type="match status" value="1"/>
</dbReference>
<evidence type="ECO:0000259" key="8">
    <source>
        <dbReference type="Pfam" id="PF04413"/>
    </source>
</evidence>
<dbReference type="Gene3D" id="3.40.50.2000">
    <property type="entry name" value="Glycogen Phosphorylase B"/>
    <property type="match status" value="1"/>
</dbReference>
<evidence type="ECO:0000256" key="5">
    <source>
        <dbReference type="ARBA" id="ARBA00031445"/>
    </source>
</evidence>
<dbReference type="Pfam" id="PF04413">
    <property type="entry name" value="Glycos_transf_N"/>
    <property type="match status" value="1"/>
</dbReference>
<dbReference type="InterPro" id="IPR038107">
    <property type="entry name" value="Glycos_transf_N_sf"/>
</dbReference>
<dbReference type="InterPro" id="IPR039901">
    <property type="entry name" value="Kdotransferase"/>
</dbReference>
<evidence type="ECO:0000256" key="7">
    <source>
        <dbReference type="RuleBase" id="RU365103"/>
    </source>
</evidence>
<comment type="catalytic activity">
    <reaction evidence="6 7">
        <text>lipid IVA (E. coli) + CMP-3-deoxy-beta-D-manno-octulosonate = alpha-Kdo-(2-&gt;6)-lipid IVA (E. coli) + CMP + H(+)</text>
        <dbReference type="Rhea" id="RHEA:28066"/>
        <dbReference type="ChEBI" id="CHEBI:15378"/>
        <dbReference type="ChEBI" id="CHEBI:58603"/>
        <dbReference type="ChEBI" id="CHEBI:60364"/>
        <dbReference type="ChEBI" id="CHEBI:60377"/>
        <dbReference type="ChEBI" id="CHEBI:85987"/>
        <dbReference type="EC" id="2.4.99.12"/>
    </reaction>
</comment>
<keyword evidence="7" id="KW-1003">Cell membrane</keyword>
<name>A0ABV5F1P1_9FLAO</name>
<evidence type="ECO:0000256" key="4">
    <source>
        <dbReference type="ARBA" id="ARBA00022679"/>
    </source>
</evidence>
<dbReference type="InterPro" id="IPR007507">
    <property type="entry name" value="Glycos_transf_N"/>
</dbReference>
<dbReference type="GO" id="GO:0016740">
    <property type="term" value="F:transferase activity"/>
    <property type="evidence" value="ECO:0007669"/>
    <property type="project" value="UniProtKB-KW"/>
</dbReference>
<dbReference type="SUPFAM" id="SSF53756">
    <property type="entry name" value="UDP-Glycosyltransferase/glycogen phosphorylase"/>
    <property type="match status" value="1"/>
</dbReference>
<evidence type="ECO:0000256" key="2">
    <source>
        <dbReference type="ARBA" id="ARBA00012621"/>
    </source>
</evidence>
<feature type="domain" description="3-deoxy-D-manno-octulosonic-acid transferase N-terminal" evidence="8">
    <location>
        <begin position="42"/>
        <end position="206"/>
    </location>
</feature>
<dbReference type="EMBL" id="JBHMEZ010000011">
    <property type="protein sequence ID" value="MFB9053366.1"/>
    <property type="molecule type" value="Genomic_DNA"/>
</dbReference>
<reference evidence="9 10" key="1">
    <citation type="submission" date="2024-09" db="EMBL/GenBank/DDBJ databases">
        <authorList>
            <person name="Sun Q."/>
            <person name="Mori K."/>
        </authorList>
    </citation>
    <scope>NUCLEOTIDE SEQUENCE [LARGE SCALE GENOMIC DNA]</scope>
    <source>
        <strain evidence="9 10">CECT 8286</strain>
    </source>
</reference>
<organism evidence="9 10">
    <name type="scientific">Formosa undariae</name>
    <dbReference type="NCBI Taxonomy" id="1325436"/>
    <lineage>
        <taxon>Bacteria</taxon>
        <taxon>Pseudomonadati</taxon>
        <taxon>Bacteroidota</taxon>
        <taxon>Flavobacteriia</taxon>
        <taxon>Flavobacteriales</taxon>
        <taxon>Flavobacteriaceae</taxon>
        <taxon>Formosa</taxon>
    </lineage>
</organism>